<protein>
    <submittedName>
        <fullName evidence="2">Fic family protein</fullName>
    </submittedName>
</protein>
<reference evidence="2 3" key="1">
    <citation type="submission" date="2024-09" db="EMBL/GenBank/DDBJ databases">
        <authorList>
            <person name="Sun Q."/>
            <person name="Mori K."/>
        </authorList>
    </citation>
    <scope>NUCLEOTIDE SEQUENCE [LARGE SCALE GENOMIC DNA]</scope>
    <source>
        <strain evidence="2 3">CICC 10874</strain>
    </source>
</reference>
<dbReference type="InterPro" id="IPR040198">
    <property type="entry name" value="Fido_containing"/>
</dbReference>
<proteinExistence type="predicted"/>
<evidence type="ECO:0000259" key="1">
    <source>
        <dbReference type="PROSITE" id="PS51459"/>
    </source>
</evidence>
<gene>
    <name evidence="2" type="ORF">ACFFF6_07985</name>
</gene>
<dbReference type="PANTHER" id="PTHR13504:SF38">
    <property type="entry name" value="FIDO DOMAIN-CONTAINING PROTEIN"/>
    <property type="match status" value="1"/>
</dbReference>
<dbReference type="EMBL" id="JBHLSV010000007">
    <property type="protein sequence ID" value="MFC0673893.1"/>
    <property type="molecule type" value="Genomic_DNA"/>
</dbReference>
<name>A0ABV6RA95_9MICO</name>
<feature type="domain" description="Fido" evidence="1">
    <location>
        <begin position="149"/>
        <end position="297"/>
    </location>
</feature>
<sequence>MVTVPAPAPVPAVGRRPGMWSVADDGLASRAARARGTGPYEACLPARLADLRFELPADLAADLADAEAALVAFDLHSTAVLGPQSQAIGPMSSVLLRTESASSSQIEDLTVGARQLALAELAESTSPNAMTVVANVRTMEAALRLADRLDLAAILRMHAELMAAPSAPPGGELRRQLVWVGRSGSSPRGAAHIAPEAEDVPAALEDLIAFIGREDLPILAQAAIAHAQFETIHPFTDGNGRTGRALVHAMIHGKGLVTRTTAPVSAGLLTDHPGYIASLDAFRAGDARPVLEQFARAARYAAVTGRGLVEDLSAQLDLSRERLSGLRRHAFAFRLLPLLVAQPIVHAAFVREALGTSAMSAQRALAQLAEAGVLTERTGRSRGRVWQHDGILAVLDAYAEQVRRSG</sequence>
<dbReference type="Pfam" id="PF02661">
    <property type="entry name" value="Fic"/>
    <property type="match status" value="1"/>
</dbReference>
<evidence type="ECO:0000313" key="3">
    <source>
        <dbReference type="Proteomes" id="UP001589793"/>
    </source>
</evidence>
<dbReference type="InterPro" id="IPR003812">
    <property type="entry name" value="Fido"/>
</dbReference>
<dbReference type="PANTHER" id="PTHR13504">
    <property type="entry name" value="FIDO DOMAIN-CONTAINING PROTEIN DDB_G0283145"/>
    <property type="match status" value="1"/>
</dbReference>
<dbReference type="PROSITE" id="PS51459">
    <property type="entry name" value="FIDO"/>
    <property type="match status" value="1"/>
</dbReference>
<organism evidence="2 3">
    <name type="scientific">Brachybacterium hainanense</name>
    <dbReference type="NCBI Taxonomy" id="1541174"/>
    <lineage>
        <taxon>Bacteria</taxon>
        <taxon>Bacillati</taxon>
        <taxon>Actinomycetota</taxon>
        <taxon>Actinomycetes</taxon>
        <taxon>Micrococcales</taxon>
        <taxon>Dermabacteraceae</taxon>
        <taxon>Brachybacterium</taxon>
    </lineage>
</organism>
<dbReference type="InterPro" id="IPR036597">
    <property type="entry name" value="Fido-like_dom_sf"/>
</dbReference>
<dbReference type="SUPFAM" id="SSF140931">
    <property type="entry name" value="Fic-like"/>
    <property type="match status" value="1"/>
</dbReference>
<accession>A0ABV6RA95</accession>
<evidence type="ECO:0000313" key="2">
    <source>
        <dbReference type="EMBL" id="MFC0673893.1"/>
    </source>
</evidence>
<comment type="caution">
    <text evidence="2">The sequence shown here is derived from an EMBL/GenBank/DDBJ whole genome shotgun (WGS) entry which is preliminary data.</text>
</comment>
<dbReference type="Gene3D" id="1.10.3290.10">
    <property type="entry name" value="Fido-like domain"/>
    <property type="match status" value="1"/>
</dbReference>
<dbReference type="Proteomes" id="UP001589793">
    <property type="component" value="Unassembled WGS sequence"/>
</dbReference>
<keyword evidence="3" id="KW-1185">Reference proteome</keyword>
<dbReference type="RefSeq" id="WP_376979826.1">
    <property type="nucleotide sequence ID" value="NZ_JBHLSV010000007.1"/>
</dbReference>